<protein>
    <submittedName>
        <fullName evidence="2">Uncharacterized protein</fullName>
    </submittedName>
</protein>
<evidence type="ECO:0000313" key="3">
    <source>
        <dbReference type="Proteomes" id="UP001162131"/>
    </source>
</evidence>
<feature type="region of interest" description="Disordered" evidence="1">
    <location>
        <begin position="348"/>
        <end position="375"/>
    </location>
</feature>
<keyword evidence="3" id="KW-1185">Reference proteome</keyword>
<evidence type="ECO:0000256" key="1">
    <source>
        <dbReference type="SAM" id="MobiDB-lite"/>
    </source>
</evidence>
<dbReference type="EMBL" id="CAJZBQ010000037">
    <property type="protein sequence ID" value="CAG9325147.1"/>
    <property type="molecule type" value="Genomic_DNA"/>
</dbReference>
<comment type="caution">
    <text evidence="2">The sequence shown here is derived from an EMBL/GenBank/DDBJ whole genome shotgun (WGS) entry which is preliminary data.</text>
</comment>
<accession>A0AAU9JE12</accession>
<name>A0AAU9JE12_9CILI</name>
<gene>
    <name evidence="2" type="ORF">BSTOLATCC_MIC37893</name>
</gene>
<feature type="compositionally biased region" description="Basic and acidic residues" evidence="1">
    <location>
        <begin position="348"/>
        <end position="367"/>
    </location>
</feature>
<dbReference type="AlphaFoldDB" id="A0AAU9JE12"/>
<reference evidence="2" key="1">
    <citation type="submission" date="2021-09" db="EMBL/GenBank/DDBJ databases">
        <authorList>
            <consortium name="AG Swart"/>
            <person name="Singh M."/>
            <person name="Singh A."/>
            <person name="Seah K."/>
            <person name="Emmerich C."/>
        </authorList>
    </citation>
    <scope>NUCLEOTIDE SEQUENCE</scope>
    <source>
        <strain evidence="2">ATCC30299</strain>
    </source>
</reference>
<proteinExistence type="predicted"/>
<sequence>MSLRSRINELLDSKQTEEAVRTIQRRSQEITSSDLQSIYYLIQQALDYKQADLAVAALKAFEKSPVQLDPYDFKSCIKNLLRVGTLDQGLDIMITYIEAKIIKDAKAALVYIESALEVQGFEQSFALIMKLIEKKIPLIEQFWEATIKGYLRKDGIQHAGQCLRLLEPPVLDCLRLWEEYFDRCIAGNLFEAAYETVIEVSLKSNRRTSEKWWNSLLKKASLSSSTSGYDVSRILNQINEVQLQIEDDSLLCAFSKFVKSSESDKIVPYIRLFKKDITRNLLSNLISSLIEKHLAKEALEIANLVVLEFFGQQISIESLNLNNDKLKWIVKQQQLQMIKLMRAVRQPEEEKEKVKAAPLCEEDKSKMSTDPLEEDEFMFL</sequence>
<dbReference type="Proteomes" id="UP001162131">
    <property type="component" value="Unassembled WGS sequence"/>
</dbReference>
<evidence type="ECO:0000313" key="2">
    <source>
        <dbReference type="EMBL" id="CAG9325147.1"/>
    </source>
</evidence>
<organism evidence="2 3">
    <name type="scientific">Blepharisma stoltei</name>
    <dbReference type="NCBI Taxonomy" id="1481888"/>
    <lineage>
        <taxon>Eukaryota</taxon>
        <taxon>Sar</taxon>
        <taxon>Alveolata</taxon>
        <taxon>Ciliophora</taxon>
        <taxon>Postciliodesmatophora</taxon>
        <taxon>Heterotrichea</taxon>
        <taxon>Heterotrichida</taxon>
        <taxon>Blepharismidae</taxon>
        <taxon>Blepharisma</taxon>
    </lineage>
</organism>